<comment type="catalytic activity">
    <reaction evidence="10 12">
        <text>tRNA(Val) + L-valine + ATP = L-valyl-tRNA(Val) + AMP + diphosphate</text>
        <dbReference type="Rhea" id="RHEA:10704"/>
        <dbReference type="Rhea" id="RHEA-COMP:9672"/>
        <dbReference type="Rhea" id="RHEA-COMP:9708"/>
        <dbReference type="ChEBI" id="CHEBI:30616"/>
        <dbReference type="ChEBI" id="CHEBI:33019"/>
        <dbReference type="ChEBI" id="CHEBI:57762"/>
        <dbReference type="ChEBI" id="CHEBI:78442"/>
        <dbReference type="ChEBI" id="CHEBI:78537"/>
        <dbReference type="ChEBI" id="CHEBI:456215"/>
        <dbReference type="EC" id="6.1.1.9"/>
    </reaction>
</comment>
<dbReference type="GO" id="GO:0005829">
    <property type="term" value="C:cytosol"/>
    <property type="evidence" value="ECO:0007669"/>
    <property type="project" value="TreeGrafter"/>
</dbReference>
<feature type="short sequence motif" description="'HIGH' region" evidence="12">
    <location>
        <begin position="217"/>
        <end position="227"/>
    </location>
</feature>
<dbReference type="InterPro" id="IPR001412">
    <property type="entry name" value="aa-tRNA-synth_I_CS"/>
</dbReference>
<dbReference type="GO" id="GO:0006438">
    <property type="term" value="P:valyl-tRNA aminoacylation"/>
    <property type="evidence" value="ECO:0007669"/>
    <property type="project" value="UniProtKB-UniRule"/>
</dbReference>
<dbReference type="AlphaFoldDB" id="A0A2Z6GAH1"/>
<dbReference type="Proteomes" id="UP000033070">
    <property type="component" value="Chromosome"/>
</dbReference>
<dbReference type="Pfam" id="PF00133">
    <property type="entry name" value="tRNA-synt_1"/>
    <property type="match status" value="1"/>
</dbReference>
<dbReference type="InterPro" id="IPR002300">
    <property type="entry name" value="aa-tRNA-synth_Ia"/>
</dbReference>
<evidence type="ECO:0000256" key="12">
    <source>
        <dbReference type="HAMAP-Rule" id="MF_02004"/>
    </source>
</evidence>
<reference evidence="16 17" key="1">
    <citation type="submission" date="2018-06" db="EMBL/GenBank/DDBJ databases">
        <title>OYT1 Genome Sequencing.</title>
        <authorList>
            <person name="Kato S."/>
            <person name="Itoh T."/>
            <person name="Ohkuma M."/>
        </authorList>
    </citation>
    <scope>NUCLEOTIDE SEQUENCE [LARGE SCALE GENOMIC DNA]</scope>
    <source>
        <strain evidence="16 17">OYT1</strain>
    </source>
</reference>
<dbReference type="InterPro" id="IPR010978">
    <property type="entry name" value="tRNA-bd_arm"/>
</dbReference>
<keyword evidence="5 12" id="KW-0547">Nucleotide-binding</keyword>
<evidence type="ECO:0000256" key="11">
    <source>
        <dbReference type="ARBA" id="ARBA00060830"/>
    </source>
</evidence>
<evidence type="ECO:0000256" key="5">
    <source>
        <dbReference type="ARBA" id="ARBA00022741"/>
    </source>
</evidence>
<dbReference type="SUPFAM" id="SSF47323">
    <property type="entry name" value="Anticodon-binding domain of a subclass of class I aminoacyl-tRNA synthetases"/>
    <property type="match status" value="1"/>
</dbReference>
<comment type="function">
    <text evidence="12">Catalyzes the attachment of valine to tRNA(Val). As ValRS can inadvertently accommodate and process structurally similar amino acids such as threonine, to avoid such errors, it has a 'posttransfer' editing activity that hydrolyzes mischarged Thr-tRNA(Val) in a tRNA-dependent manner.</text>
</comment>
<evidence type="ECO:0000256" key="7">
    <source>
        <dbReference type="ARBA" id="ARBA00022917"/>
    </source>
</evidence>
<evidence type="ECO:0000259" key="15">
    <source>
        <dbReference type="Pfam" id="PF10458"/>
    </source>
</evidence>
<keyword evidence="8 12" id="KW-0175">Coiled coil</keyword>
<dbReference type="InterPro" id="IPR014729">
    <property type="entry name" value="Rossmann-like_a/b/a_fold"/>
</dbReference>
<dbReference type="Gene3D" id="3.40.50.620">
    <property type="entry name" value="HUPs"/>
    <property type="match status" value="2"/>
</dbReference>
<evidence type="ECO:0000259" key="14">
    <source>
        <dbReference type="Pfam" id="PF08264"/>
    </source>
</evidence>
<evidence type="ECO:0000313" key="16">
    <source>
        <dbReference type="EMBL" id="BBE50404.1"/>
    </source>
</evidence>
<name>A0A2Z6GAH1_9PROT</name>
<dbReference type="Pfam" id="PF08264">
    <property type="entry name" value="Anticodon_1"/>
    <property type="match status" value="1"/>
</dbReference>
<proteinExistence type="inferred from homology"/>
<comment type="subcellular location">
    <subcellularLocation>
        <location evidence="1 12">Cytoplasm</location>
    </subcellularLocation>
</comment>
<evidence type="ECO:0000256" key="3">
    <source>
        <dbReference type="ARBA" id="ARBA00022490"/>
    </source>
</evidence>
<dbReference type="NCBIfam" id="NF004349">
    <property type="entry name" value="PRK05729.1"/>
    <property type="match status" value="1"/>
</dbReference>
<dbReference type="GO" id="GO:0004832">
    <property type="term" value="F:valine-tRNA ligase activity"/>
    <property type="evidence" value="ECO:0007669"/>
    <property type="project" value="UniProtKB-UniRule"/>
</dbReference>
<dbReference type="Pfam" id="PF10458">
    <property type="entry name" value="Val_tRNA-synt_C"/>
    <property type="match status" value="1"/>
</dbReference>
<dbReference type="GO" id="GO:0005524">
    <property type="term" value="F:ATP binding"/>
    <property type="evidence" value="ECO:0007669"/>
    <property type="project" value="UniProtKB-UniRule"/>
</dbReference>
<dbReference type="FunFam" id="3.40.50.620:FF:000078">
    <property type="entry name" value="Valine--tRNA ligase, mitochondrial"/>
    <property type="match status" value="1"/>
</dbReference>
<dbReference type="FunFam" id="1.10.287.380:FF:000001">
    <property type="entry name" value="Valine--tRNA ligase"/>
    <property type="match status" value="1"/>
</dbReference>
<keyword evidence="9 12" id="KW-0030">Aminoacyl-tRNA synthetase</keyword>
<dbReference type="InterPro" id="IPR037118">
    <property type="entry name" value="Val-tRNA_synth_C_sf"/>
</dbReference>
<dbReference type="InterPro" id="IPR009080">
    <property type="entry name" value="tRNAsynth_Ia_anticodon-bd"/>
</dbReference>
<dbReference type="NCBIfam" id="TIGR00422">
    <property type="entry name" value="valS"/>
    <property type="match status" value="1"/>
</dbReference>
<dbReference type="PANTHER" id="PTHR11946:SF93">
    <property type="entry name" value="VALINE--TRNA LIGASE, CHLOROPLASTIC_MITOCHONDRIAL 2"/>
    <property type="match status" value="1"/>
</dbReference>
<organism evidence="16 17">
    <name type="scientific">Ferriphaselus amnicola</name>
    <dbReference type="NCBI Taxonomy" id="1188319"/>
    <lineage>
        <taxon>Bacteria</taxon>
        <taxon>Pseudomonadati</taxon>
        <taxon>Pseudomonadota</taxon>
        <taxon>Betaproteobacteria</taxon>
        <taxon>Nitrosomonadales</taxon>
        <taxon>Gallionellaceae</taxon>
        <taxon>Ferriphaselus</taxon>
    </lineage>
</organism>
<dbReference type="PANTHER" id="PTHR11946">
    <property type="entry name" value="VALYL-TRNA SYNTHETASES"/>
    <property type="match status" value="1"/>
</dbReference>
<dbReference type="KEGG" id="fam:OYT1_ch0841"/>
<accession>A0A2Z6GAH1</accession>
<keyword evidence="7 12" id="KW-0648">Protein biosynthesis</keyword>
<evidence type="ECO:0000313" key="17">
    <source>
        <dbReference type="Proteomes" id="UP000033070"/>
    </source>
</evidence>
<evidence type="ECO:0000256" key="10">
    <source>
        <dbReference type="ARBA" id="ARBA00047552"/>
    </source>
</evidence>
<evidence type="ECO:0000259" key="13">
    <source>
        <dbReference type="Pfam" id="PF00133"/>
    </source>
</evidence>
<evidence type="ECO:0000256" key="8">
    <source>
        <dbReference type="ARBA" id="ARBA00023054"/>
    </source>
</evidence>
<dbReference type="EC" id="6.1.1.9" evidence="12"/>
<dbReference type="HAMAP" id="MF_02004">
    <property type="entry name" value="Val_tRNA_synth_type1"/>
    <property type="match status" value="1"/>
</dbReference>
<dbReference type="InterPro" id="IPR013155">
    <property type="entry name" value="M/V/L/I-tRNA-synth_anticd-bd"/>
</dbReference>
<dbReference type="SUPFAM" id="SSF52374">
    <property type="entry name" value="Nucleotidylyl transferase"/>
    <property type="match status" value="1"/>
</dbReference>
<keyword evidence="17" id="KW-1185">Reference proteome</keyword>
<dbReference type="InterPro" id="IPR002303">
    <property type="entry name" value="Valyl-tRNA_ligase"/>
</dbReference>
<comment type="domain">
    <text evidence="12">The C-terminal coiled-coil domain is crucial for aminoacylation activity.</text>
</comment>
<dbReference type="CDD" id="cd00817">
    <property type="entry name" value="ValRS_core"/>
    <property type="match status" value="1"/>
</dbReference>
<keyword evidence="4 12" id="KW-0436">Ligase</keyword>
<dbReference type="InterPro" id="IPR019499">
    <property type="entry name" value="Val-tRNA_synth_tRNA-bd"/>
</dbReference>
<comment type="similarity">
    <text evidence="11 12">Belongs to the class-I aminoacyl-tRNA synthetase family. ValS type 1 subfamily.</text>
</comment>
<feature type="domain" description="Valyl-tRNA synthetase tRNA-binding arm" evidence="15">
    <location>
        <begin position="1041"/>
        <end position="1106"/>
    </location>
</feature>
<evidence type="ECO:0000256" key="6">
    <source>
        <dbReference type="ARBA" id="ARBA00022840"/>
    </source>
</evidence>
<gene>
    <name evidence="12" type="primary">valS</name>
    <name evidence="16" type="ORF">OYT1_ch0841</name>
</gene>
<dbReference type="GO" id="GO:0002161">
    <property type="term" value="F:aminoacyl-tRNA deacylase activity"/>
    <property type="evidence" value="ECO:0007669"/>
    <property type="project" value="InterPro"/>
</dbReference>
<keyword evidence="6 12" id="KW-0067">ATP-binding</keyword>
<dbReference type="PRINTS" id="PR00986">
    <property type="entry name" value="TRNASYNTHVAL"/>
</dbReference>
<dbReference type="FunFam" id="1.10.730.10:FF:000009">
    <property type="entry name" value="Valine--tRNA ligase, mitochondrial"/>
    <property type="match status" value="1"/>
</dbReference>
<dbReference type="PROSITE" id="PS00178">
    <property type="entry name" value="AA_TRNA_LIGASE_I"/>
    <property type="match status" value="1"/>
</dbReference>
<feature type="binding site" evidence="12">
    <location>
        <position position="720"/>
    </location>
    <ligand>
        <name>ATP</name>
        <dbReference type="ChEBI" id="CHEBI:30616"/>
    </ligand>
</feature>
<feature type="coiled-coil region" evidence="12">
    <location>
        <begin position="1046"/>
        <end position="1101"/>
    </location>
</feature>
<comment type="subunit">
    <text evidence="2 12">Monomer.</text>
</comment>
<dbReference type="Gene3D" id="1.10.287.380">
    <property type="entry name" value="Valyl-tRNA synthetase, C-terminal domain"/>
    <property type="match status" value="1"/>
</dbReference>
<feature type="domain" description="Methionyl/Valyl/Leucyl/Isoleucyl-tRNA synthetase anticodon-binding" evidence="14">
    <location>
        <begin position="838"/>
        <end position="987"/>
    </location>
</feature>
<feature type="domain" description="Aminoacyl-tRNA synthetase class Ia" evidence="13">
    <location>
        <begin position="189"/>
        <end position="794"/>
    </location>
</feature>
<comment type="domain">
    <text evidence="12">ValRS has two distinct active sites: one for aminoacylation and one for editing. The misactivated threonine is translocated from the active site to the editing site.</text>
</comment>
<dbReference type="FunFam" id="3.90.740.10:FF:000005">
    <property type="entry name" value="Valine--tRNA ligase, mitochondrial"/>
    <property type="match status" value="1"/>
</dbReference>
<sequence>MTQKPAADLLAGLPVLTEVIEDIADLPVLTEVEPEPAVESVSEAQAEVTPEPAITATPVEPEVVAVPPAAEPEVSPAPATIDEEALALSLMSRLEPKLDAMLRDKLQDQLESVSDELLTQALRRIQAELPRLMRELQPPESRQQAATPVAMTSPVIIPPLPAAPNTSDKNRNTMELAKSFDPQSIESHWYPEWEQAGYFRSRIAANKPGYCIMLPPPNVTGTLHMGHAFQHTLMDALTRYHRMKGDNTLWQPGTDHAGIATQIVVERQLDAQGISRHDLGREKFLEKVWEWKQFSGDTITRQMRRLGTSPDWERERFTMDEGLSEAVTEVFVRLHQEGLIYRGKRLVNWDPVLGTAVSDLEVESKEEDGSLWHIAYPLESGVGALIVATTRPETLLGDVAVAVHPEDARYKHLVGKNVRLPLCNRLIPIIADEYVDPAFGTGCVKITPAHDFNDYAVGQRHGMTPISIFTLDAKINNHAPAVYRGMDRFDARKKIVADLEGQKLLVSIKPHKLMVPRGDRTHTVIEPMLTDQWFVKMDGLAKEGLDCVASGEVKFVPENWTNTYNQWLTNIQDWCISRQLWWGHRIPAWYDEQGNIYVARTQQEAEDQWREALESKSDDEIATALQKMTEDIPPLRQDEDVLDTWFSSALWPFSTLGWPDKTPELDAYLPTSVLMTGFDIIFFWVARMVMMSKHFTGKVPFKEVYVTGLVRDQHGHKMSKSKGNVLDPLDLIDGISLDDLLAKRTSNLMNPKQAESIAKGTTKDFPDGITAFGTDAVRFTFASLASHGRDIKFDFKRCEGYRNFCNKLWNATRFVLMNCDGKDVGLDASLPLEYCAADRWMISRLQQAEAAIAADFDNYRFDMAARTVYELVWDTYCDWYVELAKVQIANGNEAQQRATRRTLVRVLETILRLAHPIIPFITEELWQTVAPLAGMSGASIMVQAYPQSDASKVSEAALAEIAQMQEMVNACRSLRSEMNLSPAQRVPLIAAGNTAALNAAAPYLQALAKLSGVEVVAELPETDAAVAIVGEFKLMLKVEIDVAAEKVRLDKEIARLTGEIAKAHAKLGNETFVSRAPAAVVEQEKQRLADFGSTLTQLQAQRTKLG</sequence>
<dbReference type="SUPFAM" id="SSF50677">
    <property type="entry name" value="ValRS/IleRS/LeuRS editing domain"/>
    <property type="match status" value="1"/>
</dbReference>
<dbReference type="Gene3D" id="1.10.730.10">
    <property type="entry name" value="Isoleucyl-tRNA Synthetase, Domain 1"/>
    <property type="match status" value="1"/>
</dbReference>
<dbReference type="SUPFAM" id="SSF46589">
    <property type="entry name" value="tRNA-binding arm"/>
    <property type="match status" value="1"/>
</dbReference>
<dbReference type="InterPro" id="IPR009008">
    <property type="entry name" value="Val/Leu/Ile-tRNA-synth_edit"/>
</dbReference>
<keyword evidence="3 12" id="KW-0963">Cytoplasm</keyword>
<dbReference type="CDD" id="cd07962">
    <property type="entry name" value="Anticodon_Ia_Val"/>
    <property type="match status" value="1"/>
</dbReference>
<evidence type="ECO:0000256" key="9">
    <source>
        <dbReference type="ARBA" id="ARBA00023146"/>
    </source>
</evidence>
<evidence type="ECO:0000256" key="2">
    <source>
        <dbReference type="ARBA" id="ARBA00011245"/>
    </source>
</evidence>
<dbReference type="Gene3D" id="3.90.740.10">
    <property type="entry name" value="Valyl/Leucyl/Isoleucyl-tRNA synthetase, editing domain"/>
    <property type="match status" value="1"/>
</dbReference>
<dbReference type="InterPro" id="IPR033705">
    <property type="entry name" value="Anticodon_Ia_Val"/>
</dbReference>
<evidence type="ECO:0000256" key="1">
    <source>
        <dbReference type="ARBA" id="ARBA00004496"/>
    </source>
</evidence>
<dbReference type="EMBL" id="AP018738">
    <property type="protein sequence ID" value="BBE50404.1"/>
    <property type="molecule type" value="Genomic_DNA"/>
</dbReference>
<protein>
    <recommendedName>
        <fullName evidence="12">Valine--tRNA ligase</fullName>
        <ecNumber evidence="12">6.1.1.9</ecNumber>
    </recommendedName>
    <alternativeName>
        <fullName evidence="12">Valyl-tRNA synthetase</fullName>
        <shortName evidence="12">ValRS</shortName>
    </alternativeName>
</protein>
<dbReference type="FunFam" id="3.40.50.620:FF:000032">
    <property type="entry name" value="Valine--tRNA ligase"/>
    <property type="match status" value="1"/>
</dbReference>
<evidence type="ECO:0000256" key="4">
    <source>
        <dbReference type="ARBA" id="ARBA00022598"/>
    </source>
</evidence>
<dbReference type="STRING" id="1188319.OYT1_01710"/>
<feature type="short sequence motif" description="'KMSKS' region" evidence="12">
    <location>
        <begin position="717"/>
        <end position="721"/>
    </location>
</feature>